<dbReference type="RefSeq" id="WP_307241847.1">
    <property type="nucleotide sequence ID" value="NZ_JAUSUZ010000001.1"/>
</dbReference>
<feature type="transmembrane region" description="Helical" evidence="1">
    <location>
        <begin position="353"/>
        <end position="374"/>
    </location>
</feature>
<protein>
    <submittedName>
        <fullName evidence="2">ABC-2 type transport system permease protein</fullName>
    </submittedName>
</protein>
<sequence length="547" mass="57144">MAVTPWHFVLLKLRVMRNGLRGQRWRIALFVIGLFFGAWFSVVGFTLFAVTGFAGDHTGMALGGGLGGTAVVLGWLLMPLVFFGVDETLDPARFALLPLRRRTLVAGMLAAALAGVPAIATLTATSGLAVAAALHGGLPAALVQLAGAVAGLLLCVSLSRATTSAFSAMLRSRRVRDLAAILLAVLAALLGPLQIGLLAAARTADWDVLAGVARVLGWTPLAAAYTVGLDAVEGRWFAVPAKFVIVVVSVAVLLWWWSSTLENAMAGTATTTSGRGTRDAPDASPTTRLYPRLLRGLPRNRFGALVALQVRYWWRDTRRRANLITFAVVGVFVPLMVNIGTRGLIEGTAAVPPSLATVTASMVFLGVLGGVGLANQFGYDGTAYAANVVAGVPGTAELRARVAGFSCYLVPLIMLIPVALALVLHRPGWIPSMWGATAAAYGCGVAINLFVSVLGAFSLPETTNPFAVNTGAGVTKSLFSFAAMLSTLVLMAPVFAVSALAGDVWVWAGLPAGLLYGGTALWLGSGFAGRLLDRRMPELLSAISPRR</sequence>
<proteinExistence type="predicted"/>
<name>A0AAE3W1N6_9ACTN</name>
<feature type="transmembrane region" description="Helical" evidence="1">
    <location>
        <begin position="60"/>
        <end position="83"/>
    </location>
</feature>
<feature type="transmembrane region" description="Helical" evidence="1">
    <location>
        <begin position="140"/>
        <end position="158"/>
    </location>
</feature>
<feature type="transmembrane region" description="Helical" evidence="1">
    <location>
        <begin position="178"/>
        <end position="201"/>
    </location>
</feature>
<feature type="transmembrane region" description="Helical" evidence="1">
    <location>
        <begin position="236"/>
        <end position="257"/>
    </location>
</feature>
<keyword evidence="1" id="KW-0472">Membrane</keyword>
<evidence type="ECO:0000256" key="1">
    <source>
        <dbReference type="SAM" id="Phobius"/>
    </source>
</evidence>
<comment type="caution">
    <text evidence="2">The sequence shown here is derived from an EMBL/GenBank/DDBJ whole genome shotgun (WGS) entry which is preliminary data.</text>
</comment>
<organism evidence="2 3">
    <name type="scientific">Catenuloplanes indicus</name>
    <dbReference type="NCBI Taxonomy" id="137267"/>
    <lineage>
        <taxon>Bacteria</taxon>
        <taxon>Bacillati</taxon>
        <taxon>Actinomycetota</taxon>
        <taxon>Actinomycetes</taxon>
        <taxon>Micromonosporales</taxon>
        <taxon>Micromonosporaceae</taxon>
        <taxon>Catenuloplanes</taxon>
    </lineage>
</organism>
<keyword evidence="1" id="KW-0812">Transmembrane</keyword>
<feature type="transmembrane region" description="Helical" evidence="1">
    <location>
        <begin position="27"/>
        <end position="54"/>
    </location>
</feature>
<dbReference type="EMBL" id="JAUSUZ010000001">
    <property type="protein sequence ID" value="MDQ0367662.1"/>
    <property type="molecule type" value="Genomic_DNA"/>
</dbReference>
<feature type="transmembrane region" description="Helical" evidence="1">
    <location>
        <begin position="321"/>
        <end position="341"/>
    </location>
</feature>
<dbReference type="Proteomes" id="UP001240236">
    <property type="component" value="Unassembled WGS sequence"/>
</dbReference>
<evidence type="ECO:0000313" key="3">
    <source>
        <dbReference type="Proteomes" id="UP001240236"/>
    </source>
</evidence>
<feature type="transmembrane region" description="Helical" evidence="1">
    <location>
        <begin position="104"/>
        <end position="134"/>
    </location>
</feature>
<feature type="transmembrane region" description="Helical" evidence="1">
    <location>
        <begin position="405"/>
        <end position="424"/>
    </location>
</feature>
<keyword evidence="1" id="KW-1133">Transmembrane helix</keyword>
<keyword evidence="3" id="KW-1185">Reference proteome</keyword>
<accession>A0AAE3W1N6</accession>
<reference evidence="2 3" key="1">
    <citation type="submission" date="2023-07" db="EMBL/GenBank/DDBJ databases">
        <title>Sequencing the genomes of 1000 actinobacteria strains.</title>
        <authorList>
            <person name="Klenk H.-P."/>
        </authorList>
    </citation>
    <scope>NUCLEOTIDE SEQUENCE [LARGE SCALE GENOMIC DNA]</scope>
    <source>
        <strain evidence="2 3">DSM 44709</strain>
    </source>
</reference>
<evidence type="ECO:0000313" key="2">
    <source>
        <dbReference type="EMBL" id="MDQ0367662.1"/>
    </source>
</evidence>
<feature type="transmembrane region" description="Helical" evidence="1">
    <location>
        <begin position="513"/>
        <end position="532"/>
    </location>
</feature>
<feature type="transmembrane region" description="Helical" evidence="1">
    <location>
        <begin position="436"/>
        <end position="457"/>
    </location>
</feature>
<gene>
    <name evidence="2" type="ORF">J2S42_004331</name>
</gene>
<feature type="transmembrane region" description="Helical" evidence="1">
    <location>
        <begin position="478"/>
        <end position="501"/>
    </location>
</feature>
<dbReference type="AlphaFoldDB" id="A0AAE3W1N6"/>